<evidence type="ECO:0000313" key="2">
    <source>
        <dbReference type="EMBL" id="GIY24202.1"/>
    </source>
</evidence>
<dbReference type="EMBL" id="BPLQ01006645">
    <property type="protein sequence ID" value="GIY24202.1"/>
    <property type="molecule type" value="Genomic_DNA"/>
</dbReference>
<dbReference type="GO" id="GO:0004523">
    <property type="term" value="F:RNA-DNA hybrid ribonuclease activity"/>
    <property type="evidence" value="ECO:0007669"/>
    <property type="project" value="InterPro"/>
</dbReference>
<sequence length="181" mass="20754">MLQNCLVRCLHVLTGIPPITLTLRSMLQFYHLKYMQKSIVVDNHTFSAEDLEASPNIEPSWEKLKFDRRYQHKPESGYYIYTDGSKMCNKVGCAMVVMYEGVEEYNCINCLNDEASVYMAELKAIEIAIEHVLSNNINHAKIISDSRSILQALNNPNNINPPILLIKNSLPTRIQEYNSSR</sequence>
<dbReference type="GO" id="GO:0003676">
    <property type="term" value="F:nucleic acid binding"/>
    <property type="evidence" value="ECO:0007669"/>
    <property type="project" value="InterPro"/>
</dbReference>
<dbReference type="InterPro" id="IPR036397">
    <property type="entry name" value="RNaseH_sf"/>
</dbReference>
<organism evidence="2 3">
    <name type="scientific">Caerostris darwini</name>
    <dbReference type="NCBI Taxonomy" id="1538125"/>
    <lineage>
        <taxon>Eukaryota</taxon>
        <taxon>Metazoa</taxon>
        <taxon>Ecdysozoa</taxon>
        <taxon>Arthropoda</taxon>
        <taxon>Chelicerata</taxon>
        <taxon>Arachnida</taxon>
        <taxon>Araneae</taxon>
        <taxon>Araneomorphae</taxon>
        <taxon>Entelegynae</taxon>
        <taxon>Araneoidea</taxon>
        <taxon>Araneidae</taxon>
        <taxon>Caerostris</taxon>
    </lineage>
</organism>
<dbReference type="Proteomes" id="UP001054837">
    <property type="component" value="Unassembled WGS sequence"/>
</dbReference>
<reference evidence="2 3" key="1">
    <citation type="submission" date="2021-06" db="EMBL/GenBank/DDBJ databases">
        <title>Caerostris darwini draft genome.</title>
        <authorList>
            <person name="Kono N."/>
            <person name="Arakawa K."/>
        </authorList>
    </citation>
    <scope>NUCLEOTIDE SEQUENCE [LARGE SCALE GENOMIC DNA]</scope>
</reference>
<keyword evidence="3" id="KW-1185">Reference proteome</keyword>
<dbReference type="SUPFAM" id="SSF53098">
    <property type="entry name" value="Ribonuclease H-like"/>
    <property type="match status" value="1"/>
</dbReference>
<evidence type="ECO:0000313" key="3">
    <source>
        <dbReference type="Proteomes" id="UP001054837"/>
    </source>
</evidence>
<proteinExistence type="predicted"/>
<dbReference type="Gene3D" id="3.30.420.10">
    <property type="entry name" value="Ribonuclease H-like superfamily/Ribonuclease H"/>
    <property type="match status" value="1"/>
</dbReference>
<protein>
    <recommendedName>
        <fullName evidence="1">RNase H type-1 domain-containing protein</fullName>
    </recommendedName>
</protein>
<dbReference type="InterPro" id="IPR002156">
    <property type="entry name" value="RNaseH_domain"/>
</dbReference>
<dbReference type="AlphaFoldDB" id="A0AAV4RS21"/>
<comment type="caution">
    <text evidence="2">The sequence shown here is derived from an EMBL/GenBank/DDBJ whole genome shotgun (WGS) entry which is preliminary data.</text>
</comment>
<dbReference type="Pfam" id="PF13456">
    <property type="entry name" value="RVT_3"/>
    <property type="match status" value="1"/>
</dbReference>
<evidence type="ECO:0000259" key="1">
    <source>
        <dbReference type="Pfam" id="PF13456"/>
    </source>
</evidence>
<gene>
    <name evidence="2" type="ORF">CDAR_390121</name>
</gene>
<feature type="domain" description="RNase H type-1" evidence="1">
    <location>
        <begin position="104"/>
        <end position="163"/>
    </location>
</feature>
<name>A0AAV4RS21_9ARAC</name>
<accession>A0AAV4RS21</accession>
<dbReference type="InterPro" id="IPR012337">
    <property type="entry name" value="RNaseH-like_sf"/>
</dbReference>